<feature type="compositionally biased region" description="Low complexity" evidence="4">
    <location>
        <begin position="416"/>
        <end position="429"/>
    </location>
</feature>
<reference evidence="7" key="1">
    <citation type="submission" date="2012-01" db="EMBL/GenBank/DDBJ databases">
        <authorList>
            <person name="Walter R."/>
            <person name="Schartl M."/>
            <person name="Warren W."/>
        </authorList>
    </citation>
    <scope>NUCLEOTIDE SEQUENCE [LARGE SCALE GENOMIC DNA]</scope>
    <source>
        <strain evidence="7">JP 163 A</strain>
    </source>
</reference>
<proteinExistence type="predicted"/>
<dbReference type="GeneTree" id="ENSGT00510000047961"/>
<accession>A0A3B5R275</accession>
<evidence type="ECO:0000313" key="6">
    <source>
        <dbReference type="Ensembl" id="ENSXMAP00000037678.1"/>
    </source>
</evidence>
<feature type="region of interest" description="Disordered" evidence="4">
    <location>
        <begin position="289"/>
        <end position="318"/>
    </location>
</feature>
<reference evidence="6" key="4">
    <citation type="submission" date="2025-09" db="UniProtKB">
        <authorList>
            <consortium name="Ensembl"/>
        </authorList>
    </citation>
    <scope>IDENTIFICATION</scope>
    <source>
        <strain evidence="6">JP 163 A</strain>
    </source>
</reference>
<dbReference type="Gene3D" id="1.20.5.1180">
    <property type="entry name" value="Geminin coiled-coil domain"/>
    <property type="match status" value="1"/>
</dbReference>
<dbReference type="GO" id="GO:0051896">
    <property type="term" value="P:regulation of phosphatidylinositol 3-kinase/protein kinase B signal transduction"/>
    <property type="evidence" value="ECO:0007669"/>
    <property type="project" value="InterPro"/>
</dbReference>
<feature type="region of interest" description="Disordered" evidence="4">
    <location>
        <begin position="148"/>
        <end position="171"/>
    </location>
</feature>
<dbReference type="InterPro" id="IPR022008">
    <property type="entry name" value="EABR"/>
</dbReference>
<dbReference type="GO" id="GO:0030496">
    <property type="term" value="C:midbody"/>
    <property type="evidence" value="ECO:0007669"/>
    <property type="project" value="TreeGrafter"/>
</dbReference>
<protein>
    <submittedName>
        <fullName evidence="6">Centrosomal protein of 55 kDa-like</fullName>
    </submittedName>
</protein>
<evidence type="ECO:0000256" key="1">
    <source>
        <dbReference type="ARBA" id="ARBA00004496"/>
    </source>
</evidence>
<dbReference type="GO" id="GO:0005737">
    <property type="term" value="C:cytoplasm"/>
    <property type="evidence" value="ECO:0007669"/>
    <property type="project" value="UniProtKB-SubCell"/>
</dbReference>
<evidence type="ECO:0000313" key="7">
    <source>
        <dbReference type="Proteomes" id="UP000002852"/>
    </source>
</evidence>
<feature type="region of interest" description="Disordered" evidence="4">
    <location>
        <begin position="390"/>
        <end position="431"/>
    </location>
</feature>
<dbReference type="AlphaFoldDB" id="A0A3B5R275"/>
<evidence type="ECO:0000256" key="4">
    <source>
        <dbReference type="SAM" id="MobiDB-lite"/>
    </source>
</evidence>
<dbReference type="Ensembl" id="ENSXMAT00000042554.1">
    <property type="protein sequence ID" value="ENSXMAP00000037678.1"/>
    <property type="gene ID" value="ENSXMAG00000029517.1"/>
</dbReference>
<keyword evidence="2" id="KW-0963">Cytoplasm</keyword>
<reference evidence="7" key="2">
    <citation type="journal article" date="2013" name="Nat. Genet.">
        <title>The genome of the platyfish, Xiphophorus maculatus, provides insights into evolutionary adaptation and several complex traits.</title>
        <authorList>
            <person name="Schartl M."/>
            <person name="Walter R.B."/>
            <person name="Shen Y."/>
            <person name="Garcia T."/>
            <person name="Catchen J."/>
            <person name="Amores A."/>
            <person name="Braasch I."/>
            <person name="Chalopin D."/>
            <person name="Volff J.N."/>
            <person name="Lesch K.P."/>
            <person name="Bisazza A."/>
            <person name="Minx P."/>
            <person name="Hillier L."/>
            <person name="Wilson R.K."/>
            <person name="Fuerstenberg S."/>
            <person name="Boore J."/>
            <person name="Searle S."/>
            <person name="Postlethwait J.H."/>
            <person name="Warren W.C."/>
        </authorList>
    </citation>
    <scope>NUCLEOTIDE SEQUENCE [LARGE SCALE GENOMIC DNA]</scope>
    <source>
        <strain evidence="7">JP 163 A</strain>
    </source>
</reference>
<keyword evidence="7" id="KW-1185">Reference proteome</keyword>
<dbReference type="InterPro" id="IPR038926">
    <property type="entry name" value="CEP55"/>
</dbReference>
<evidence type="ECO:0000256" key="2">
    <source>
        <dbReference type="ARBA" id="ARBA00022490"/>
    </source>
</evidence>
<dbReference type="GO" id="GO:0000281">
    <property type="term" value="P:mitotic cytokinesis"/>
    <property type="evidence" value="ECO:0007669"/>
    <property type="project" value="InterPro"/>
</dbReference>
<dbReference type="PANTHER" id="PTHR31838:SF1">
    <property type="entry name" value="CENTROSOMAL PROTEIN OF 55 KDA"/>
    <property type="match status" value="1"/>
</dbReference>
<dbReference type="Proteomes" id="UP000002852">
    <property type="component" value="Unassembled WGS sequence"/>
</dbReference>
<dbReference type="STRING" id="8083.ENSXMAP00000037678"/>
<name>A0A3B5R275_XIPMA</name>
<feature type="compositionally biased region" description="Polar residues" evidence="4">
    <location>
        <begin position="156"/>
        <end position="170"/>
    </location>
</feature>
<keyword evidence="3" id="KW-0175">Coiled coil</keyword>
<dbReference type="Pfam" id="PF12180">
    <property type="entry name" value="EABR"/>
    <property type="match status" value="1"/>
</dbReference>
<organism evidence="6 7">
    <name type="scientific">Xiphophorus maculatus</name>
    <name type="common">Southern platyfish</name>
    <name type="synonym">Platypoecilus maculatus</name>
    <dbReference type="NCBI Taxonomy" id="8083"/>
    <lineage>
        <taxon>Eukaryota</taxon>
        <taxon>Metazoa</taxon>
        <taxon>Chordata</taxon>
        <taxon>Craniata</taxon>
        <taxon>Vertebrata</taxon>
        <taxon>Euteleostomi</taxon>
        <taxon>Actinopterygii</taxon>
        <taxon>Neopterygii</taxon>
        <taxon>Teleostei</taxon>
        <taxon>Neoteleostei</taxon>
        <taxon>Acanthomorphata</taxon>
        <taxon>Ovalentaria</taxon>
        <taxon>Atherinomorphae</taxon>
        <taxon>Cyprinodontiformes</taxon>
        <taxon>Poeciliidae</taxon>
        <taxon>Poeciliinae</taxon>
        <taxon>Xiphophorus</taxon>
    </lineage>
</organism>
<feature type="domain" description="TSG101 and ALIX binding" evidence="5">
    <location>
        <begin position="176"/>
        <end position="209"/>
    </location>
</feature>
<dbReference type="OMA" id="CELHATM"/>
<evidence type="ECO:0000259" key="5">
    <source>
        <dbReference type="Pfam" id="PF12180"/>
    </source>
</evidence>
<dbReference type="GO" id="GO:0045184">
    <property type="term" value="P:establishment of protein localization"/>
    <property type="evidence" value="ECO:0007669"/>
    <property type="project" value="TreeGrafter"/>
</dbReference>
<dbReference type="PANTHER" id="PTHR31838">
    <property type="entry name" value="CENTROSOMAL PROTEIN OF 55 KDA"/>
    <property type="match status" value="1"/>
</dbReference>
<comment type="subcellular location">
    <subcellularLocation>
        <location evidence="1">Cytoplasm</location>
    </subcellularLocation>
</comment>
<evidence type="ECO:0000256" key="3">
    <source>
        <dbReference type="ARBA" id="ARBA00023054"/>
    </source>
</evidence>
<sequence>MTAYRSNASLKKNLGLELVRIISSLKKENILLKKTLAEVSHHHAEHNKLVKKLLALETLWLESRQQLPPKGEKTTLSSEVIKMTDYRSNASLKKNLGLELVRIISSLKKENILLKKTLAEVSHHHAEHNKLVKKLLALETLLLESRQQLPPKGEKTTLSSEDSPSFSNDEAVSHLQHKLNDALEKNKQWLEYDQQREAYVRAILDKMLWLEKHLNETNQAHSKQHNEEHSDAEPQREIKELFVNQLKQADVWLDMLKKQVEVTHQELIIAEKRFRAREGELEALIHQLKSETISKGSPQEGCHNSEEEEQQQREETQELKARLKEEKRRSTNFELQASLYQRYMLNYHHADQEKITDLERQLKISSQDLEDAKRDSSYLKKQMLRILKKLHRAEGPSPDQSKRDQQDLGSCEEAMPPSSSPRDSLASSSHTSVLNDSILECPTCQNEYPASEYRELLKHLEICLE</sequence>
<dbReference type="InParanoid" id="A0A3B5R275"/>
<reference evidence="6" key="3">
    <citation type="submission" date="2025-08" db="UniProtKB">
        <authorList>
            <consortium name="Ensembl"/>
        </authorList>
    </citation>
    <scope>IDENTIFICATION</scope>
    <source>
        <strain evidence="6">JP 163 A</strain>
    </source>
</reference>